<protein>
    <submittedName>
        <fullName evidence="6">U3 small nucleolar ribonucleoprotein imp3</fullName>
    </submittedName>
</protein>
<evidence type="ECO:0000313" key="5">
    <source>
        <dbReference type="EMBL" id="OMH80368.1"/>
    </source>
</evidence>
<gene>
    <name evidence="6" type="ORF">AX774_g6086</name>
    <name evidence="5" type="ORF">AX774_g6202</name>
</gene>
<dbReference type="GO" id="GO:0034457">
    <property type="term" value="C:Mpp10 complex"/>
    <property type="evidence" value="ECO:0007669"/>
    <property type="project" value="TreeGrafter"/>
</dbReference>
<dbReference type="GO" id="GO:0019843">
    <property type="term" value="F:rRNA binding"/>
    <property type="evidence" value="ECO:0007669"/>
    <property type="project" value="InterPro"/>
</dbReference>
<dbReference type="AlphaFoldDB" id="A0A1R1PHS9"/>
<keyword evidence="3 6" id="KW-0687">Ribonucleoprotein</keyword>
<dbReference type="GO" id="GO:0032040">
    <property type="term" value="C:small-subunit processome"/>
    <property type="evidence" value="ECO:0007669"/>
    <property type="project" value="TreeGrafter"/>
</dbReference>
<dbReference type="EMBL" id="LSSK01001174">
    <property type="protein sequence ID" value="OMH80473.1"/>
    <property type="molecule type" value="Genomic_DNA"/>
</dbReference>
<keyword evidence="2" id="KW-0694">RNA-binding</keyword>
<evidence type="ECO:0000313" key="6">
    <source>
        <dbReference type="EMBL" id="OMH80473.1"/>
    </source>
</evidence>
<evidence type="ECO:0000259" key="4">
    <source>
        <dbReference type="Pfam" id="PF00163"/>
    </source>
</evidence>
<dbReference type="InterPro" id="IPR022801">
    <property type="entry name" value="Ribosomal_uS4"/>
</dbReference>
<keyword evidence="7" id="KW-1185">Reference proteome</keyword>
<organism evidence="6 7">
    <name type="scientific">Zancudomyces culisetae</name>
    <name type="common">Gut fungus</name>
    <name type="synonym">Smittium culisetae</name>
    <dbReference type="NCBI Taxonomy" id="1213189"/>
    <lineage>
        <taxon>Eukaryota</taxon>
        <taxon>Fungi</taxon>
        <taxon>Fungi incertae sedis</taxon>
        <taxon>Zoopagomycota</taxon>
        <taxon>Kickxellomycotina</taxon>
        <taxon>Harpellomycetes</taxon>
        <taxon>Harpellales</taxon>
        <taxon>Legeriomycetaceae</taxon>
        <taxon>Zancudomyces</taxon>
    </lineage>
</organism>
<dbReference type="InterPro" id="IPR001912">
    <property type="entry name" value="Ribosomal_uS4_N"/>
</dbReference>
<dbReference type="GO" id="GO:0006364">
    <property type="term" value="P:rRNA processing"/>
    <property type="evidence" value="ECO:0007669"/>
    <property type="project" value="TreeGrafter"/>
</dbReference>
<dbReference type="OrthoDB" id="10248812at2759"/>
<comment type="similarity">
    <text evidence="1">Belongs to the universal ribosomal protein uS4 family.</text>
</comment>
<accession>A0A1R1PHS9</accession>
<feature type="domain" description="Small ribosomal subunit protein uS4 N-terminal" evidence="4">
    <location>
        <begin position="17"/>
        <end position="66"/>
    </location>
</feature>
<reference evidence="6" key="1">
    <citation type="submission" date="2017-01" db="EMBL/GenBank/DDBJ databases">
        <authorList>
            <person name="Mah S.A."/>
            <person name="Swanson W.J."/>
            <person name="Moy G.W."/>
            <person name="Vacquier V.D."/>
        </authorList>
    </citation>
    <scope>NUCLEOTIDE SEQUENCE [LARGE SCALE GENOMIC DNA]</scope>
    <source>
        <strain evidence="6">COL-18-3</strain>
    </source>
</reference>
<evidence type="ECO:0000256" key="2">
    <source>
        <dbReference type="ARBA" id="ARBA00022884"/>
    </source>
</evidence>
<evidence type="ECO:0000313" key="7">
    <source>
        <dbReference type="Proteomes" id="UP000188320"/>
    </source>
</evidence>
<dbReference type="EMBL" id="LSSK01001213">
    <property type="protein sequence ID" value="OMH80368.1"/>
    <property type="molecule type" value="Genomic_DNA"/>
</dbReference>
<dbReference type="PANTHER" id="PTHR11831:SF1">
    <property type="entry name" value="U3 SMALL NUCLEOLAR RIBONUCLEOPROTEIN PROTEIN IMP3"/>
    <property type="match status" value="1"/>
</dbReference>
<dbReference type="SUPFAM" id="SSF55174">
    <property type="entry name" value="Alpha-L RNA-binding motif"/>
    <property type="match status" value="1"/>
</dbReference>
<dbReference type="GO" id="GO:0030515">
    <property type="term" value="F:snoRNA binding"/>
    <property type="evidence" value="ECO:0007669"/>
    <property type="project" value="TreeGrafter"/>
</dbReference>
<proteinExistence type="inferred from homology"/>
<sequence>MDWSGKNKAKKYEHNLTHNRYNKVVGQIQHIGHKLKLLDSKDEIRIQKETELLEKLYNLGFISTKSTFSQIEKISVSSICRRRLPVLMCKLKMVENVPEAVKFIRQGRKYL</sequence>
<name>A0A1R1PHS9_ZANCU</name>
<reference evidence="7" key="2">
    <citation type="submission" date="2017-01" db="EMBL/GenBank/DDBJ databases">
        <authorList>
            <person name="Wang Y."/>
            <person name="White M."/>
            <person name="Kvist S."/>
            <person name="Moncalvo J.-M."/>
        </authorList>
    </citation>
    <scope>NUCLEOTIDE SEQUENCE [LARGE SCALE GENOMIC DNA]</scope>
    <source>
        <strain evidence="7">COL-18-3</strain>
    </source>
</reference>
<dbReference type="Proteomes" id="UP000188320">
    <property type="component" value="Unassembled WGS sequence"/>
</dbReference>
<dbReference type="PANTHER" id="PTHR11831">
    <property type="entry name" value="30S 40S RIBOSOMAL PROTEIN"/>
    <property type="match status" value="1"/>
</dbReference>
<comment type="caution">
    <text evidence="6">The sequence shown here is derived from an EMBL/GenBank/DDBJ whole genome shotgun (WGS) entry which is preliminary data.</text>
</comment>
<evidence type="ECO:0000256" key="3">
    <source>
        <dbReference type="ARBA" id="ARBA00023274"/>
    </source>
</evidence>
<dbReference type="GO" id="GO:0042274">
    <property type="term" value="P:ribosomal small subunit biogenesis"/>
    <property type="evidence" value="ECO:0007669"/>
    <property type="project" value="TreeGrafter"/>
</dbReference>
<evidence type="ECO:0000256" key="1">
    <source>
        <dbReference type="ARBA" id="ARBA00007465"/>
    </source>
</evidence>
<dbReference type="Pfam" id="PF00163">
    <property type="entry name" value="Ribosomal_S4"/>
    <property type="match status" value="1"/>
</dbReference>